<evidence type="ECO:0000313" key="2">
    <source>
        <dbReference type="Proteomes" id="UP000177269"/>
    </source>
</evidence>
<comment type="caution">
    <text evidence="1">The sequence shown here is derived from an EMBL/GenBank/DDBJ whole genome shotgun (WGS) entry which is preliminary data.</text>
</comment>
<dbReference type="Gene3D" id="3.40.50.2000">
    <property type="entry name" value="Glycogen Phosphorylase B"/>
    <property type="match status" value="1"/>
</dbReference>
<gene>
    <name evidence="1" type="ORF">A3G52_02380</name>
</gene>
<proteinExistence type="predicted"/>
<protein>
    <recommendedName>
        <fullName evidence="3">Glycosyl transferase family 1 domain-containing protein</fullName>
    </recommendedName>
</protein>
<evidence type="ECO:0008006" key="3">
    <source>
        <dbReference type="Google" id="ProtNLM"/>
    </source>
</evidence>
<reference evidence="1 2" key="1">
    <citation type="journal article" date="2016" name="Nat. Commun.">
        <title>Thousands of microbial genomes shed light on interconnected biogeochemical processes in an aquifer system.</title>
        <authorList>
            <person name="Anantharaman K."/>
            <person name="Brown C.T."/>
            <person name="Hug L.A."/>
            <person name="Sharon I."/>
            <person name="Castelle C.J."/>
            <person name="Probst A.J."/>
            <person name="Thomas B.C."/>
            <person name="Singh A."/>
            <person name="Wilkins M.J."/>
            <person name="Karaoz U."/>
            <person name="Brodie E.L."/>
            <person name="Williams K.H."/>
            <person name="Hubbard S.S."/>
            <person name="Banfield J.F."/>
        </authorList>
    </citation>
    <scope>NUCLEOTIDE SEQUENCE [LARGE SCALE GENOMIC DNA]</scope>
</reference>
<organism evidence="1 2">
    <name type="scientific">Candidatus Taylorbacteria bacterium RIFCSPLOWO2_12_FULL_43_20</name>
    <dbReference type="NCBI Taxonomy" id="1802332"/>
    <lineage>
        <taxon>Bacteria</taxon>
        <taxon>Candidatus Tayloriibacteriota</taxon>
    </lineage>
</organism>
<dbReference type="PANTHER" id="PTHR12526:SF584">
    <property type="entry name" value="GLYCOSYLTRANSFERASE"/>
    <property type="match status" value="1"/>
</dbReference>
<sequence>MRIIITTGLSGKDVGGPAQYGSGLKNAFQELGHEVKLISYGRTEKLLPIGARHIFFFFRILPRIFWANYVLTLDTFSTGVPSVWGAKILGKKSIVRVGGDFLWSAYINKTSKPITLPEFYKKLPGLNLKERITLFFTRTLTRQADFLAFNTKWQKKIWESYYEIKNCGVVRNLIPEKKEAAVPPIKNFLWAGRMIPEKNLESLRKSGVRLQDKYPDFRLDIVTGESHEKIFERIKNAYAVVSVAFSDICPNFILEGISFGKPFVMTRETGLNEIYPKGGIFFNPLKVNELERAMEAVLNYRVYHKVVEELRKNEVSHSWKDIAEEYLDIWKRI</sequence>
<accession>A0A1G2P3N5</accession>
<dbReference type="SUPFAM" id="SSF53756">
    <property type="entry name" value="UDP-Glycosyltransferase/glycogen phosphorylase"/>
    <property type="match status" value="1"/>
</dbReference>
<dbReference type="EMBL" id="MHSK01000003">
    <property type="protein sequence ID" value="OHA42940.1"/>
    <property type="molecule type" value="Genomic_DNA"/>
</dbReference>
<dbReference type="Proteomes" id="UP000177269">
    <property type="component" value="Unassembled WGS sequence"/>
</dbReference>
<dbReference type="PANTHER" id="PTHR12526">
    <property type="entry name" value="GLYCOSYLTRANSFERASE"/>
    <property type="match status" value="1"/>
</dbReference>
<dbReference type="AlphaFoldDB" id="A0A1G2P3N5"/>
<name>A0A1G2P3N5_9BACT</name>
<evidence type="ECO:0000313" key="1">
    <source>
        <dbReference type="EMBL" id="OHA42940.1"/>
    </source>
</evidence>